<proteinExistence type="predicted"/>
<name>A0A498I0X9_MALDO</name>
<comment type="caution">
    <text evidence="1">The sequence shown here is derived from an EMBL/GenBank/DDBJ whole genome shotgun (WGS) entry which is preliminary data.</text>
</comment>
<dbReference type="EMBL" id="RDQH01000340">
    <property type="protein sequence ID" value="RXH76549.1"/>
    <property type="molecule type" value="Genomic_DNA"/>
</dbReference>
<evidence type="ECO:0000313" key="1">
    <source>
        <dbReference type="EMBL" id="RXH76549.1"/>
    </source>
</evidence>
<gene>
    <name evidence="1" type="ORF">DVH24_019437</name>
</gene>
<protein>
    <submittedName>
        <fullName evidence="1">Uncharacterized protein</fullName>
    </submittedName>
</protein>
<accession>A0A498I0X9</accession>
<sequence length="123" mass="13954">MLFLIDGYNKVVQLCGELMNQRCGDLSITDYLYIINSPSLVLPSLMKICYNYEQARETPILYAALGQNYIQSSLFYIGIIIPLSYDLSTFPNPYGMHNLSHFFRRHGLLSFVDNSTICPGATL</sequence>
<keyword evidence="2" id="KW-1185">Reference proteome</keyword>
<dbReference type="AlphaFoldDB" id="A0A498I0X9"/>
<organism evidence="1 2">
    <name type="scientific">Malus domestica</name>
    <name type="common">Apple</name>
    <name type="synonym">Pyrus malus</name>
    <dbReference type="NCBI Taxonomy" id="3750"/>
    <lineage>
        <taxon>Eukaryota</taxon>
        <taxon>Viridiplantae</taxon>
        <taxon>Streptophyta</taxon>
        <taxon>Embryophyta</taxon>
        <taxon>Tracheophyta</taxon>
        <taxon>Spermatophyta</taxon>
        <taxon>Magnoliopsida</taxon>
        <taxon>eudicotyledons</taxon>
        <taxon>Gunneridae</taxon>
        <taxon>Pentapetalae</taxon>
        <taxon>rosids</taxon>
        <taxon>fabids</taxon>
        <taxon>Rosales</taxon>
        <taxon>Rosaceae</taxon>
        <taxon>Amygdaloideae</taxon>
        <taxon>Maleae</taxon>
        <taxon>Malus</taxon>
    </lineage>
</organism>
<dbReference type="Proteomes" id="UP000290289">
    <property type="component" value="Chromosome 14"/>
</dbReference>
<evidence type="ECO:0000313" key="2">
    <source>
        <dbReference type="Proteomes" id="UP000290289"/>
    </source>
</evidence>
<reference evidence="1 2" key="1">
    <citation type="submission" date="2018-10" db="EMBL/GenBank/DDBJ databases">
        <title>A high-quality apple genome assembly.</title>
        <authorList>
            <person name="Hu J."/>
        </authorList>
    </citation>
    <scope>NUCLEOTIDE SEQUENCE [LARGE SCALE GENOMIC DNA]</scope>
    <source>
        <strain evidence="2">cv. HFTH1</strain>
        <tissue evidence="1">Young leaf</tissue>
    </source>
</reference>